<dbReference type="GO" id="GO:0015938">
    <property type="term" value="P:coenzyme A catabolic process"/>
    <property type="evidence" value="ECO:0007669"/>
    <property type="project" value="TreeGrafter"/>
</dbReference>
<name>A0AAD5XSR9_9FUNG</name>
<dbReference type="PANTHER" id="PTHR12992:SF24">
    <property type="entry name" value="PEROXISOMAL COENZYME A DIPHOSPHATASE NUDT7"/>
    <property type="match status" value="1"/>
</dbReference>
<dbReference type="InterPro" id="IPR015797">
    <property type="entry name" value="NUDIX_hydrolase-like_dom_sf"/>
</dbReference>
<dbReference type="InterPro" id="IPR045121">
    <property type="entry name" value="CoAse"/>
</dbReference>
<feature type="domain" description="Nudix hydrolase" evidence="8">
    <location>
        <begin position="182"/>
        <end position="317"/>
    </location>
</feature>
<keyword evidence="3" id="KW-0479">Metal-binding</keyword>
<evidence type="ECO:0000259" key="8">
    <source>
        <dbReference type="PROSITE" id="PS51462"/>
    </source>
</evidence>
<sequence length="335" mass="37035">MSFTGSDSDLTNVKAPKINSWWTTAELKLIRARMRMLQHMRQLGDIVEGSTERMALPAQSEAAGTGGVETLHRPTSQSEAADTGGVETLHRPTSQSEAADTGGVETLHRPTSQRGQRVIQEVLGGKSHISRTYFSKRVPFGKMTIVESESTSKFCFSTLAMRSIEIQRLRAYTPPNDVYGAEKRAAVLVGLVVDPETRRLEVWLTLRSSKLRKHGGEVALPGGRQEGSDADLVATALRESEEEIGLDRDAVESVTCLKPFLSRFLLLVTPVVGIVPGDFVPSANPDEVAACFKVPLEEFLSNENHSSTDEMIPRAGLWRRHEFHWRDSDGETYKM</sequence>
<dbReference type="CDD" id="cd03426">
    <property type="entry name" value="NUDIX_CoAse_Nudt7"/>
    <property type="match status" value="1"/>
</dbReference>
<keyword evidence="10" id="KW-1185">Reference proteome</keyword>
<evidence type="ECO:0000256" key="7">
    <source>
        <dbReference type="SAM" id="MobiDB-lite"/>
    </source>
</evidence>
<dbReference type="Gene3D" id="3.90.79.10">
    <property type="entry name" value="Nucleoside Triphosphate Pyrophosphohydrolase"/>
    <property type="match status" value="1"/>
</dbReference>
<keyword evidence="6" id="KW-0464">Manganese</keyword>
<dbReference type="InterPro" id="IPR000086">
    <property type="entry name" value="NUDIX_hydrolase_dom"/>
</dbReference>
<protein>
    <recommendedName>
        <fullName evidence="8">Nudix hydrolase domain-containing protein</fullName>
    </recommendedName>
</protein>
<accession>A0AAD5XSR9</accession>
<evidence type="ECO:0000313" key="10">
    <source>
        <dbReference type="Proteomes" id="UP001212152"/>
    </source>
</evidence>
<dbReference type="PANTHER" id="PTHR12992">
    <property type="entry name" value="NUDIX HYDROLASE"/>
    <property type="match status" value="1"/>
</dbReference>
<evidence type="ECO:0000256" key="2">
    <source>
        <dbReference type="ARBA" id="ARBA00001946"/>
    </source>
</evidence>
<evidence type="ECO:0000256" key="5">
    <source>
        <dbReference type="ARBA" id="ARBA00022842"/>
    </source>
</evidence>
<comment type="cofactor">
    <cofactor evidence="2">
        <name>Mg(2+)</name>
        <dbReference type="ChEBI" id="CHEBI:18420"/>
    </cofactor>
</comment>
<feature type="region of interest" description="Disordered" evidence="7">
    <location>
        <begin position="59"/>
        <end position="114"/>
    </location>
</feature>
<reference evidence="9" key="1">
    <citation type="submission" date="2020-05" db="EMBL/GenBank/DDBJ databases">
        <title>Phylogenomic resolution of chytrid fungi.</title>
        <authorList>
            <person name="Stajich J.E."/>
            <person name="Amses K."/>
            <person name="Simmons R."/>
            <person name="Seto K."/>
            <person name="Myers J."/>
            <person name="Bonds A."/>
            <person name="Quandt C.A."/>
            <person name="Barry K."/>
            <person name="Liu P."/>
            <person name="Grigoriev I."/>
            <person name="Longcore J.E."/>
            <person name="James T.Y."/>
        </authorList>
    </citation>
    <scope>NUCLEOTIDE SEQUENCE</scope>
    <source>
        <strain evidence="9">JEL0379</strain>
    </source>
</reference>
<dbReference type="Proteomes" id="UP001212152">
    <property type="component" value="Unassembled WGS sequence"/>
</dbReference>
<dbReference type="PROSITE" id="PS51462">
    <property type="entry name" value="NUDIX"/>
    <property type="match status" value="1"/>
</dbReference>
<evidence type="ECO:0000256" key="4">
    <source>
        <dbReference type="ARBA" id="ARBA00022801"/>
    </source>
</evidence>
<dbReference type="Pfam" id="PF00293">
    <property type="entry name" value="NUDIX"/>
    <property type="match status" value="1"/>
</dbReference>
<comment type="cofactor">
    <cofactor evidence="1">
        <name>Mn(2+)</name>
        <dbReference type="ChEBI" id="CHEBI:29035"/>
    </cofactor>
</comment>
<keyword evidence="5" id="KW-0460">Magnesium</keyword>
<proteinExistence type="predicted"/>
<dbReference type="EMBL" id="JADGJQ010000012">
    <property type="protein sequence ID" value="KAJ3181411.1"/>
    <property type="molecule type" value="Genomic_DNA"/>
</dbReference>
<gene>
    <name evidence="9" type="ORF">HDU87_001017</name>
</gene>
<organism evidence="9 10">
    <name type="scientific">Geranomyces variabilis</name>
    <dbReference type="NCBI Taxonomy" id="109894"/>
    <lineage>
        <taxon>Eukaryota</taxon>
        <taxon>Fungi</taxon>
        <taxon>Fungi incertae sedis</taxon>
        <taxon>Chytridiomycota</taxon>
        <taxon>Chytridiomycota incertae sedis</taxon>
        <taxon>Chytridiomycetes</taxon>
        <taxon>Spizellomycetales</taxon>
        <taxon>Powellomycetaceae</taxon>
        <taxon>Geranomyces</taxon>
    </lineage>
</organism>
<dbReference type="GO" id="GO:0010945">
    <property type="term" value="F:coenzyme A diphosphatase activity"/>
    <property type="evidence" value="ECO:0007669"/>
    <property type="project" value="InterPro"/>
</dbReference>
<dbReference type="SUPFAM" id="SSF55811">
    <property type="entry name" value="Nudix"/>
    <property type="match status" value="1"/>
</dbReference>
<dbReference type="AlphaFoldDB" id="A0AAD5XSR9"/>
<evidence type="ECO:0000256" key="6">
    <source>
        <dbReference type="ARBA" id="ARBA00023211"/>
    </source>
</evidence>
<keyword evidence="4" id="KW-0378">Hydrolase</keyword>
<evidence type="ECO:0000256" key="3">
    <source>
        <dbReference type="ARBA" id="ARBA00022723"/>
    </source>
</evidence>
<dbReference type="GO" id="GO:0046872">
    <property type="term" value="F:metal ion binding"/>
    <property type="evidence" value="ECO:0007669"/>
    <property type="project" value="UniProtKB-KW"/>
</dbReference>
<comment type="caution">
    <text evidence="9">The sequence shown here is derived from an EMBL/GenBank/DDBJ whole genome shotgun (WGS) entry which is preliminary data.</text>
</comment>
<evidence type="ECO:0000313" key="9">
    <source>
        <dbReference type="EMBL" id="KAJ3181411.1"/>
    </source>
</evidence>
<evidence type="ECO:0000256" key="1">
    <source>
        <dbReference type="ARBA" id="ARBA00001936"/>
    </source>
</evidence>